<dbReference type="RefSeq" id="WP_197072099.1">
    <property type="nucleotide sequence ID" value="NZ_JYIW01000024.1"/>
</dbReference>
<dbReference type="PROSITE" id="PS01124">
    <property type="entry name" value="HTH_ARAC_FAMILY_2"/>
    <property type="match status" value="1"/>
</dbReference>
<gene>
    <name evidence="5" type="ORF">RS83_01940</name>
</gene>
<feature type="domain" description="HTH araC/xylS-type" evidence="4">
    <location>
        <begin position="194"/>
        <end position="295"/>
    </location>
</feature>
<dbReference type="GO" id="GO:0043565">
    <property type="term" value="F:sequence-specific DNA binding"/>
    <property type="evidence" value="ECO:0007669"/>
    <property type="project" value="InterPro"/>
</dbReference>
<dbReference type="EMBL" id="JYIW01000024">
    <property type="protein sequence ID" value="KJL29311.1"/>
    <property type="molecule type" value="Genomic_DNA"/>
</dbReference>
<dbReference type="Proteomes" id="UP000033640">
    <property type="component" value="Unassembled WGS sequence"/>
</dbReference>
<evidence type="ECO:0000313" key="6">
    <source>
        <dbReference type="Proteomes" id="UP000033640"/>
    </source>
</evidence>
<proteinExistence type="predicted"/>
<organism evidence="5 6">
    <name type="scientific">Microbacterium oxydans</name>
    <dbReference type="NCBI Taxonomy" id="82380"/>
    <lineage>
        <taxon>Bacteria</taxon>
        <taxon>Bacillati</taxon>
        <taxon>Actinomycetota</taxon>
        <taxon>Actinomycetes</taxon>
        <taxon>Micrococcales</taxon>
        <taxon>Microbacteriaceae</taxon>
        <taxon>Microbacterium</taxon>
    </lineage>
</organism>
<dbReference type="GO" id="GO:0003700">
    <property type="term" value="F:DNA-binding transcription factor activity"/>
    <property type="evidence" value="ECO:0007669"/>
    <property type="project" value="InterPro"/>
</dbReference>
<keyword evidence="1" id="KW-0805">Transcription regulation</keyword>
<dbReference type="PANTHER" id="PTHR46796">
    <property type="entry name" value="HTH-TYPE TRANSCRIPTIONAL ACTIVATOR RHAS-RELATED"/>
    <property type="match status" value="1"/>
</dbReference>
<evidence type="ECO:0000256" key="1">
    <source>
        <dbReference type="ARBA" id="ARBA00023015"/>
    </source>
</evidence>
<dbReference type="InterPro" id="IPR018060">
    <property type="entry name" value="HTH_AraC"/>
</dbReference>
<evidence type="ECO:0000259" key="4">
    <source>
        <dbReference type="PROSITE" id="PS01124"/>
    </source>
</evidence>
<comment type="caution">
    <text evidence="5">The sequence shown here is derived from an EMBL/GenBank/DDBJ whole genome shotgun (WGS) entry which is preliminary data.</text>
</comment>
<evidence type="ECO:0000256" key="3">
    <source>
        <dbReference type="ARBA" id="ARBA00023163"/>
    </source>
</evidence>
<sequence>MNHAKARVIDDRDLSEHGISRVGDRAALRSRERASGAVLMLSVSGFSTELTIDTTMAYPDHSVFAFVETEAMWAKLDGEPWVQTEGGLVIAPNGITRRLRWAGAWRLTAALVPRTAIASFVPALPPDATVYPDRRLLDTSMQQFIGNLLEAEGRASAIEQYAIEQLVMEMSGALLLDRIGAVTAQGSPHEVLRDRAIAVIAQQCGDPSLNPVRVAREVQSSLRQLQLVFSEAGNTVAGEIRRQRARLAHSLLVDSRYDVLSIEQVSQRAGFHSPMSLRRALDEAYQTTPRGLRAGRQS</sequence>
<dbReference type="SMART" id="SM00342">
    <property type="entry name" value="HTH_ARAC"/>
    <property type="match status" value="1"/>
</dbReference>
<protein>
    <submittedName>
        <fullName evidence="5">DNA-binding transcriptional activator FeaR</fullName>
    </submittedName>
</protein>
<dbReference type="AlphaFoldDB" id="A0A0F0LCP2"/>
<keyword evidence="2 5" id="KW-0238">DNA-binding</keyword>
<dbReference type="Pfam" id="PF12833">
    <property type="entry name" value="HTH_18"/>
    <property type="match status" value="1"/>
</dbReference>
<dbReference type="InterPro" id="IPR050204">
    <property type="entry name" value="AraC_XylS_family_regulators"/>
</dbReference>
<name>A0A0F0LCP2_9MICO</name>
<reference evidence="5 6" key="1">
    <citation type="submission" date="2015-02" db="EMBL/GenBank/DDBJ databases">
        <title>Draft genome sequences of ten Microbacterium spp. with emphasis on heavy metal contaminated environments.</title>
        <authorList>
            <person name="Corretto E."/>
        </authorList>
    </citation>
    <scope>NUCLEOTIDE SEQUENCE [LARGE SCALE GENOMIC DNA]</scope>
    <source>
        <strain evidence="5 6">BEL4b</strain>
    </source>
</reference>
<evidence type="ECO:0000256" key="2">
    <source>
        <dbReference type="ARBA" id="ARBA00023125"/>
    </source>
</evidence>
<evidence type="ECO:0000313" key="5">
    <source>
        <dbReference type="EMBL" id="KJL29311.1"/>
    </source>
</evidence>
<dbReference type="PATRIC" id="fig|82380.11.peg.1976"/>
<accession>A0A0F0LCP2</accession>
<dbReference type="Gene3D" id="1.10.10.60">
    <property type="entry name" value="Homeodomain-like"/>
    <property type="match status" value="1"/>
</dbReference>
<keyword evidence="3" id="KW-0804">Transcription</keyword>
<dbReference type="PANTHER" id="PTHR46796:SF6">
    <property type="entry name" value="ARAC SUBFAMILY"/>
    <property type="match status" value="1"/>
</dbReference>